<dbReference type="STRING" id="573570.F7310_05490"/>
<accession>A0A1L4BSN3</accession>
<evidence type="ECO:0000313" key="2">
    <source>
        <dbReference type="Proteomes" id="UP000184222"/>
    </source>
</evidence>
<dbReference type="RefSeq" id="WP_072712366.1">
    <property type="nucleotide sequence ID" value="NZ_CP016796.1"/>
</dbReference>
<protein>
    <submittedName>
        <fullName evidence="1">Uncharacterized protein</fullName>
    </submittedName>
</protein>
<evidence type="ECO:0000313" key="1">
    <source>
        <dbReference type="EMBL" id="API86838.1"/>
    </source>
</evidence>
<proteinExistence type="predicted"/>
<keyword evidence="2" id="KW-1185">Reference proteome</keyword>
<dbReference type="KEGG" id="frx:F7310_05490"/>
<dbReference type="EMBL" id="CP016796">
    <property type="protein sequence ID" value="API86838.1"/>
    <property type="molecule type" value="Genomic_DNA"/>
</dbReference>
<organism evidence="1 2">
    <name type="scientific">Francisella uliginis</name>
    <dbReference type="NCBI Taxonomy" id="573570"/>
    <lineage>
        <taxon>Bacteria</taxon>
        <taxon>Pseudomonadati</taxon>
        <taxon>Pseudomonadota</taxon>
        <taxon>Gammaproteobacteria</taxon>
        <taxon>Thiotrichales</taxon>
        <taxon>Francisellaceae</taxon>
        <taxon>Francisella</taxon>
    </lineage>
</organism>
<dbReference type="AlphaFoldDB" id="A0A1L4BSN3"/>
<dbReference type="Proteomes" id="UP000184222">
    <property type="component" value="Chromosome"/>
</dbReference>
<reference evidence="1 2" key="1">
    <citation type="journal article" date="2016" name="Appl. Environ. Microbiol.">
        <title>Whole genome relationships among Francisella bacteria of diverse origin define new species and provide specific regions for detection.</title>
        <authorList>
            <person name="Challacombe J.F."/>
            <person name="Petersen J.M."/>
            <person name="Gallegos-Graves V."/>
            <person name="Hodge D."/>
            <person name="Pillai S."/>
            <person name="Kuske C.R."/>
        </authorList>
    </citation>
    <scope>NUCLEOTIDE SEQUENCE [LARGE SCALE GENOMIC DNA]</scope>
    <source>
        <strain evidence="2">TX07-7310</strain>
    </source>
</reference>
<gene>
    <name evidence="1" type="ORF">F7310_05490</name>
</gene>
<name>A0A1L4BSN3_9GAMM</name>
<sequence>MKKIILMTIGVLCFVASYGYMRPYSPYMYDGPEVQEEQAEGSAYVPPDREFINSKYGEYIDNRQSEFRPGQDATRLFWSYSQP</sequence>
<dbReference type="OrthoDB" id="5604870at2"/>